<dbReference type="HOGENOM" id="CLU_052027_2_0_0"/>
<keyword evidence="6" id="KW-0067">ATP-binding</keyword>
<proteinExistence type="inferred from homology"/>
<evidence type="ECO:0000256" key="7">
    <source>
        <dbReference type="ARBA" id="ARBA00023137"/>
    </source>
</evidence>
<dbReference type="NCBIfam" id="TIGR01007">
    <property type="entry name" value="eps_fam"/>
    <property type="match status" value="1"/>
</dbReference>
<evidence type="ECO:0000256" key="5">
    <source>
        <dbReference type="ARBA" id="ARBA00022777"/>
    </source>
</evidence>
<evidence type="ECO:0000256" key="8">
    <source>
        <dbReference type="ARBA" id="ARBA00051245"/>
    </source>
</evidence>
<dbReference type="RefSeq" id="WP_013386837.1">
    <property type="nucleotide sequence ID" value="NC_014632.1"/>
</dbReference>
<comment type="similarity">
    <text evidence="1">Belongs to the CpsD/CapB family.</text>
</comment>
<dbReference type="AlphaFoldDB" id="E3HB18"/>
<evidence type="ECO:0000256" key="2">
    <source>
        <dbReference type="ARBA" id="ARBA00011903"/>
    </source>
</evidence>
<comment type="catalytic activity">
    <reaction evidence="8">
        <text>L-tyrosyl-[protein] + ATP = O-phospho-L-tyrosyl-[protein] + ADP + H(+)</text>
        <dbReference type="Rhea" id="RHEA:10596"/>
        <dbReference type="Rhea" id="RHEA-COMP:10136"/>
        <dbReference type="Rhea" id="RHEA-COMP:20101"/>
        <dbReference type="ChEBI" id="CHEBI:15378"/>
        <dbReference type="ChEBI" id="CHEBI:30616"/>
        <dbReference type="ChEBI" id="CHEBI:46858"/>
        <dbReference type="ChEBI" id="CHEBI:61978"/>
        <dbReference type="ChEBI" id="CHEBI:456216"/>
        <dbReference type="EC" id="2.7.10.2"/>
    </reaction>
</comment>
<feature type="domain" description="AAA" evidence="9">
    <location>
        <begin position="48"/>
        <end position="173"/>
    </location>
</feature>
<reference evidence="10 11" key="1">
    <citation type="journal article" date="2010" name="Stand. Genomic Sci.">
        <title>Complete genome sequence of Ilyobacter polytropus type strain (CuHbu1).</title>
        <authorList>
            <person name="Sikorski J."/>
            <person name="Chertkov O."/>
            <person name="Lapidus A."/>
            <person name="Nolan M."/>
            <person name="Lucas S."/>
            <person name="Del Rio T.G."/>
            <person name="Tice H."/>
            <person name="Cheng J.F."/>
            <person name="Tapia R."/>
            <person name="Han C."/>
            <person name="Goodwin L."/>
            <person name="Pitluck S."/>
            <person name="Liolios K."/>
            <person name="Ivanova N."/>
            <person name="Mavromatis K."/>
            <person name="Mikhailova N."/>
            <person name="Pati A."/>
            <person name="Chen A."/>
            <person name="Palaniappan K."/>
            <person name="Land M."/>
            <person name="Hauser L."/>
            <person name="Chang Y.J."/>
            <person name="Jeffries C.D."/>
            <person name="Brambilla E."/>
            <person name="Yasawong M."/>
            <person name="Rohde M."/>
            <person name="Pukall R."/>
            <person name="Spring S."/>
            <person name="Goker M."/>
            <person name="Woyke T."/>
            <person name="Bristow J."/>
            <person name="Eisen J.A."/>
            <person name="Markowitz V."/>
            <person name="Hugenholtz P."/>
            <person name="Kyrpides N.C."/>
            <person name="Klenk H.P."/>
        </authorList>
    </citation>
    <scope>NUCLEOTIDE SEQUENCE [LARGE SCALE GENOMIC DNA]</scope>
    <source>
        <strain evidence="11">ATCC 51220 / DSM 2926 / LMG 16218 / CuHBu1</strain>
    </source>
</reference>
<dbReference type="InterPro" id="IPR027417">
    <property type="entry name" value="P-loop_NTPase"/>
</dbReference>
<dbReference type="EMBL" id="CP002281">
    <property type="protein sequence ID" value="ADO82167.1"/>
    <property type="molecule type" value="Genomic_DNA"/>
</dbReference>
<dbReference type="KEGG" id="ipo:Ilyop_0379"/>
<dbReference type="SUPFAM" id="SSF52540">
    <property type="entry name" value="P-loop containing nucleoside triphosphate hydrolases"/>
    <property type="match status" value="1"/>
</dbReference>
<evidence type="ECO:0000313" key="11">
    <source>
        <dbReference type="Proteomes" id="UP000006875"/>
    </source>
</evidence>
<keyword evidence="7" id="KW-0829">Tyrosine-protein kinase</keyword>
<gene>
    <name evidence="10" type="ordered locus">Ilyop_0379</name>
</gene>
<dbReference type="eggNOG" id="COG0489">
    <property type="taxonomic scope" value="Bacteria"/>
</dbReference>
<dbReference type="InterPro" id="IPR050445">
    <property type="entry name" value="Bact_polysacc_biosynth/exp"/>
</dbReference>
<keyword evidence="4" id="KW-0547">Nucleotide-binding</keyword>
<dbReference type="GO" id="GO:0005886">
    <property type="term" value="C:plasma membrane"/>
    <property type="evidence" value="ECO:0007669"/>
    <property type="project" value="TreeGrafter"/>
</dbReference>
<dbReference type="InterPro" id="IPR005702">
    <property type="entry name" value="Wzc-like_C"/>
</dbReference>
<dbReference type="Proteomes" id="UP000006875">
    <property type="component" value="Chromosome"/>
</dbReference>
<protein>
    <recommendedName>
        <fullName evidence="2">non-specific protein-tyrosine kinase</fullName>
        <ecNumber evidence="2">2.7.10.2</ecNumber>
    </recommendedName>
</protein>
<dbReference type="OrthoDB" id="9794577at2"/>
<dbReference type="GO" id="GO:0004715">
    <property type="term" value="F:non-membrane spanning protein tyrosine kinase activity"/>
    <property type="evidence" value="ECO:0007669"/>
    <property type="project" value="UniProtKB-EC"/>
</dbReference>
<name>E3HB18_ILYPC</name>
<organism evidence="10 11">
    <name type="scientific">Ilyobacter polytropus (strain ATCC 51220 / DSM 2926 / LMG 16218 / CuHBu1)</name>
    <dbReference type="NCBI Taxonomy" id="572544"/>
    <lineage>
        <taxon>Bacteria</taxon>
        <taxon>Fusobacteriati</taxon>
        <taxon>Fusobacteriota</taxon>
        <taxon>Fusobacteriia</taxon>
        <taxon>Fusobacteriales</taxon>
        <taxon>Fusobacteriaceae</taxon>
        <taxon>Ilyobacter</taxon>
    </lineage>
</organism>
<evidence type="ECO:0000256" key="1">
    <source>
        <dbReference type="ARBA" id="ARBA00007316"/>
    </source>
</evidence>
<evidence type="ECO:0000313" key="10">
    <source>
        <dbReference type="EMBL" id="ADO82167.1"/>
    </source>
</evidence>
<dbReference type="EC" id="2.7.10.2" evidence="2"/>
<dbReference type="InterPro" id="IPR025669">
    <property type="entry name" value="AAA_dom"/>
</dbReference>
<dbReference type="STRING" id="572544.Ilyop_0379"/>
<dbReference type="PANTHER" id="PTHR32309">
    <property type="entry name" value="TYROSINE-PROTEIN KINASE"/>
    <property type="match status" value="1"/>
</dbReference>
<dbReference type="PANTHER" id="PTHR32309:SF13">
    <property type="entry name" value="FERRIC ENTEROBACTIN TRANSPORT PROTEIN FEPE"/>
    <property type="match status" value="1"/>
</dbReference>
<dbReference type="Pfam" id="PF13614">
    <property type="entry name" value="AAA_31"/>
    <property type="match status" value="1"/>
</dbReference>
<dbReference type="GO" id="GO:0005524">
    <property type="term" value="F:ATP binding"/>
    <property type="evidence" value="ECO:0007669"/>
    <property type="project" value="UniProtKB-KW"/>
</dbReference>
<keyword evidence="3 10" id="KW-0808">Transferase</keyword>
<evidence type="ECO:0000259" key="9">
    <source>
        <dbReference type="Pfam" id="PF13614"/>
    </source>
</evidence>
<sequence length="237" mass="26825">MTERKLYFKLDGQSPVAESLRVLRTNIHFIDEKEKKTVVVTSAIPKEGKSFIAANYAMSEAMVGKKVLLLDCDLRRPRAHSTFGVEGRHGLSEVLMGERNVEELIVKEVEKNLDLLPTKPMEQNVTELLQSKKMESLVEEVQEKYDLVVIDTAPLMVATDAAILSKISDGVIFVNGYDMVSKKELLYAKEILSSAGANIYGMVVNKIDNSGYGYGYKSHGYYNNNYRYYQDYIKEDK</sequence>
<dbReference type="Gene3D" id="3.40.50.300">
    <property type="entry name" value="P-loop containing nucleotide triphosphate hydrolases"/>
    <property type="match status" value="1"/>
</dbReference>
<evidence type="ECO:0000256" key="3">
    <source>
        <dbReference type="ARBA" id="ARBA00022679"/>
    </source>
</evidence>
<evidence type="ECO:0000256" key="6">
    <source>
        <dbReference type="ARBA" id="ARBA00022840"/>
    </source>
</evidence>
<keyword evidence="5" id="KW-0418">Kinase</keyword>
<keyword evidence="11" id="KW-1185">Reference proteome</keyword>
<dbReference type="CDD" id="cd05387">
    <property type="entry name" value="BY-kinase"/>
    <property type="match status" value="1"/>
</dbReference>
<evidence type="ECO:0000256" key="4">
    <source>
        <dbReference type="ARBA" id="ARBA00022741"/>
    </source>
</evidence>
<accession>E3HB18</accession>